<dbReference type="AlphaFoldDB" id="L2GSK3"/>
<keyword evidence="4" id="KW-1185">Reference proteome</keyword>
<dbReference type="PRINTS" id="PR00625">
    <property type="entry name" value="JDOMAIN"/>
</dbReference>
<dbReference type="InterPro" id="IPR051339">
    <property type="entry name" value="DnaJ_subfamily_B"/>
</dbReference>
<organism evidence="3 4">
    <name type="scientific">Vavraia culicis (isolate floridensis)</name>
    <name type="common">Microsporidian parasite</name>
    <dbReference type="NCBI Taxonomy" id="948595"/>
    <lineage>
        <taxon>Eukaryota</taxon>
        <taxon>Fungi</taxon>
        <taxon>Fungi incertae sedis</taxon>
        <taxon>Microsporidia</taxon>
        <taxon>Pleistophoridae</taxon>
        <taxon>Vavraia</taxon>
    </lineage>
</organism>
<evidence type="ECO:0000313" key="3">
    <source>
        <dbReference type="EMBL" id="ELA46342.1"/>
    </source>
</evidence>
<reference evidence="4" key="1">
    <citation type="submission" date="2011-03" db="EMBL/GenBank/DDBJ databases">
        <title>The genome sequence of Vavraia culicis strain floridensis.</title>
        <authorList>
            <consortium name="The Broad Institute Genome Sequencing Platform"/>
            <person name="Cuomo C."/>
            <person name="Becnel J."/>
            <person name="Sanscrainte N."/>
            <person name="Young S.K."/>
            <person name="Zeng Q."/>
            <person name="Gargeya S."/>
            <person name="Fitzgerald M."/>
            <person name="Haas B."/>
            <person name="Abouelleil A."/>
            <person name="Alvarado L."/>
            <person name="Arachchi H.M."/>
            <person name="Berlin A."/>
            <person name="Chapman S.B."/>
            <person name="Gearin G."/>
            <person name="Goldberg J."/>
            <person name="Griggs A."/>
            <person name="Gujja S."/>
            <person name="Hansen M."/>
            <person name="Heiman D."/>
            <person name="Howarth C."/>
            <person name="Larimer J."/>
            <person name="Lui A."/>
            <person name="MacDonald P.J.P."/>
            <person name="McCowen C."/>
            <person name="Montmayeur A."/>
            <person name="Murphy C."/>
            <person name="Neiman D."/>
            <person name="Pearson M."/>
            <person name="Priest M."/>
            <person name="Roberts A."/>
            <person name="Saif S."/>
            <person name="Shea T."/>
            <person name="Sisk P."/>
            <person name="Stolte C."/>
            <person name="Sykes S."/>
            <person name="Wortman J."/>
            <person name="Nusbaum C."/>
            <person name="Birren B."/>
        </authorList>
    </citation>
    <scope>NUCLEOTIDE SEQUENCE [LARGE SCALE GENOMIC DNA]</scope>
    <source>
        <strain evidence="4">floridensis</strain>
    </source>
</reference>
<dbReference type="Gene3D" id="1.10.287.110">
    <property type="entry name" value="DnaJ domain"/>
    <property type="match status" value="1"/>
</dbReference>
<dbReference type="GO" id="GO:0051082">
    <property type="term" value="F:unfolded protein binding"/>
    <property type="evidence" value="ECO:0007669"/>
    <property type="project" value="InterPro"/>
</dbReference>
<dbReference type="Gene3D" id="2.60.260.20">
    <property type="entry name" value="Urease metallochaperone UreE, N-terminal domain"/>
    <property type="match status" value="2"/>
</dbReference>
<dbReference type="PROSITE" id="PS00636">
    <property type="entry name" value="DNAJ_1"/>
    <property type="match status" value="1"/>
</dbReference>
<dbReference type="GO" id="GO:0051087">
    <property type="term" value="F:protein-folding chaperone binding"/>
    <property type="evidence" value="ECO:0007669"/>
    <property type="project" value="TreeGrafter"/>
</dbReference>
<evidence type="ECO:0000259" key="2">
    <source>
        <dbReference type="PROSITE" id="PS50076"/>
    </source>
</evidence>
<dbReference type="HOGENOM" id="CLU_017633_0_0_1"/>
<sequence length="295" mass="33549">MEDPYKTLNIPRTASQSEIKKAYQQHVLRYHPDRVKGGPEAKKKAEEQFKKVQSAYEILGDEQKRKEYDTFGRVGAQGAHNVHDFSQFFTDGQFGNIFDFGNFKGSSFRTNDFQGAFGDVFGDALGRKRKITQEVKLKLSLDELYNGVTKRVCVTVRRECARVAEFNVDVKPWYKSGTKFTYEGAGDATRSGYKDVVITIEEESNPFFKRNGDDLEYVFRTGLKDLVTLNKTVYLPGGRAYNLRWADVKAIGDFFAVRGMGMRKKKGGNGDLKVKVIVDVDIDRESMNRISHAVR</sequence>
<dbReference type="InterPro" id="IPR002939">
    <property type="entry name" value="DnaJ_C"/>
</dbReference>
<evidence type="ECO:0000313" key="4">
    <source>
        <dbReference type="Proteomes" id="UP000011081"/>
    </source>
</evidence>
<dbReference type="Proteomes" id="UP000011081">
    <property type="component" value="Unassembled WGS sequence"/>
</dbReference>
<proteinExistence type="predicted"/>
<name>L2GSK3_VAVCU</name>
<dbReference type="SMART" id="SM00271">
    <property type="entry name" value="DnaJ"/>
    <property type="match status" value="1"/>
</dbReference>
<dbReference type="OrthoDB" id="10250354at2759"/>
<dbReference type="EMBL" id="GL877450">
    <property type="protein sequence ID" value="ELA46342.1"/>
    <property type="molecule type" value="Genomic_DNA"/>
</dbReference>
<dbReference type="GO" id="GO:0005829">
    <property type="term" value="C:cytosol"/>
    <property type="evidence" value="ECO:0007669"/>
    <property type="project" value="TreeGrafter"/>
</dbReference>
<dbReference type="SUPFAM" id="SSF49493">
    <property type="entry name" value="HSP40/DnaJ peptide-binding domain"/>
    <property type="match status" value="1"/>
</dbReference>
<dbReference type="InterPro" id="IPR036869">
    <property type="entry name" value="J_dom_sf"/>
</dbReference>
<dbReference type="InParanoid" id="L2GSK3"/>
<dbReference type="VEuPathDB" id="MicrosporidiaDB:VCUG_02187"/>
<evidence type="ECO:0000256" key="1">
    <source>
        <dbReference type="ARBA" id="ARBA00023186"/>
    </source>
</evidence>
<dbReference type="CDD" id="cd10747">
    <property type="entry name" value="DnaJ_C"/>
    <property type="match status" value="1"/>
</dbReference>
<dbReference type="Pfam" id="PF01556">
    <property type="entry name" value="DnaJ_C"/>
    <property type="match status" value="1"/>
</dbReference>
<dbReference type="InterPro" id="IPR018253">
    <property type="entry name" value="DnaJ_domain_CS"/>
</dbReference>
<dbReference type="GeneID" id="19880054"/>
<dbReference type="PROSITE" id="PS50076">
    <property type="entry name" value="DNAJ_2"/>
    <property type="match status" value="1"/>
</dbReference>
<dbReference type="OMA" id="SSKYVYH"/>
<dbReference type="PANTHER" id="PTHR24078">
    <property type="entry name" value="DNAJ HOMOLOG SUBFAMILY C MEMBER"/>
    <property type="match status" value="1"/>
</dbReference>
<dbReference type="GO" id="GO:0006457">
    <property type="term" value="P:protein folding"/>
    <property type="evidence" value="ECO:0007669"/>
    <property type="project" value="InterPro"/>
</dbReference>
<dbReference type="STRING" id="948595.L2GSK3"/>
<dbReference type="SUPFAM" id="SSF46565">
    <property type="entry name" value="Chaperone J-domain"/>
    <property type="match status" value="1"/>
</dbReference>
<gene>
    <name evidence="3" type="ORF">VCUG_02187</name>
</gene>
<dbReference type="PANTHER" id="PTHR24078:SF553">
    <property type="entry name" value="DNAJ HOMOLOG SUBFAMILY B MEMBER 5"/>
    <property type="match status" value="1"/>
</dbReference>
<feature type="domain" description="J" evidence="2">
    <location>
        <begin position="3"/>
        <end position="72"/>
    </location>
</feature>
<accession>L2GSK3</accession>
<dbReference type="RefSeq" id="XP_008075200.1">
    <property type="nucleotide sequence ID" value="XM_008077009.1"/>
</dbReference>
<protein>
    <recommendedName>
        <fullName evidence="2">J domain-containing protein</fullName>
    </recommendedName>
</protein>
<keyword evidence="1" id="KW-0143">Chaperone</keyword>
<dbReference type="InterPro" id="IPR008971">
    <property type="entry name" value="HSP40/DnaJ_pept-bd"/>
</dbReference>
<dbReference type="CDD" id="cd06257">
    <property type="entry name" value="DnaJ"/>
    <property type="match status" value="1"/>
</dbReference>
<dbReference type="InterPro" id="IPR001623">
    <property type="entry name" value="DnaJ_domain"/>
</dbReference>
<dbReference type="FunCoup" id="L2GSK3">
    <property type="interactions" value="69"/>
</dbReference>
<dbReference type="Pfam" id="PF00226">
    <property type="entry name" value="DnaJ"/>
    <property type="match status" value="1"/>
</dbReference>